<dbReference type="PANTHER" id="PTHR34294:SF1">
    <property type="entry name" value="TRANSCRIPTIONAL REGULATOR LSRR"/>
    <property type="match status" value="1"/>
</dbReference>
<evidence type="ECO:0000259" key="6">
    <source>
        <dbReference type="Pfam" id="PF04545"/>
    </source>
</evidence>
<protein>
    <submittedName>
        <fullName evidence="7">Deoxyribonucleoside regulator</fullName>
    </submittedName>
</protein>
<evidence type="ECO:0000313" key="8">
    <source>
        <dbReference type="Proteomes" id="UP000191554"/>
    </source>
</evidence>
<dbReference type="RefSeq" id="WP_080065707.1">
    <property type="nucleotide sequence ID" value="NZ_MZGX01000024.1"/>
</dbReference>
<reference evidence="7 8" key="1">
    <citation type="submission" date="2017-03" db="EMBL/GenBank/DDBJ databases">
        <title>Genome sequence of Clostridium hungatei DSM 14427.</title>
        <authorList>
            <person name="Poehlein A."/>
            <person name="Daniel R."/>
        </authorList>
    </citation>
    <scope>NUCLEOTIDE SEQUENCE [LARGE SCALE GENOMIC DNA]</scope>
    <source>
        <strain evidence="7 8">DSM 14427</strain>
    </source>
</reference>
<evidence type="ECO:0000259" key="5">
    <source>
        <dbReference type="Pfam" id="PF04198"/>
    </source>
</evidence>
<dbReference type="InterPro" id="IPR013324">
    <property type="entry name" value="RNA_pol_sigma_r3/r4-like"/>
</dbReference>
<dbReference type="Gene3D" id="3.40.50.1360">
    <property type="match status" value="1"/>
</dbReference>
<dbReference type="Gene3D" id="1.10.10.60">
    <property type="entry name" value="Homeodomain-like"/>
    <property type="match status" value="1"/>
</dbReference>
<keyword evidence="3" id="KW-0238">DNA-binding</keyword>
<organism evidence="7 8">
    <name type="scientific">Ruminiclostridium hungatei</name>
    <name type="common">Clostridium hungatei</name>
    <dbReference type="NCBI Taxonomy" id="48256"/>
    <lineage>
        <taxon>Bacteria</taxon>
        <taxon>Bacillati</taxon>
        <taxon>Bacillota</taxon>
        <taxon>Clostridia</taxon>
        <taxon>Eubacteriales</taxon>
        <taxon>Oscillospiraceae</taxon>
        <taxon>Ruminiclostridium</taxon>
    </lineage>
</organism>
<dbReference type="Pfam" id="PF04198">
    <property type="entry name" value="Sugar-bind"/>
    <property type="match status" value="1"/>
</dbReference>
<dbReference type="InterPro" id="IPR037171">
    <property type="entry name" value="NagB/RpiA_transferase-like"/>
</dbReference>
<evidence type="ECO:0000256" key="1">
    <source>
        <dbReference type="ARBA" id="ARBA00010466"/>
    </source>
</evidence>
<dbReference type="EMBL" id="MZGX01000024">
    <property type="protein sequence ID" value="OPX42784.1"/>
    <property type="molecule type" value="Genomic_DNA"/>
</dbReference>
<dbReference type="GO" id="GO:0003677">
    <property type="term" value="F:DNA binding"/>
    <property type="evidence" value="ECO:0007669"/>
    <property type="project" value="UniProtKB-KW"/>
</dbReference>
<dbReference type="OrthoDB" id="58802at2"/>
<dbReference type="Pfam" id="PF04545">
    <property type="entry name" value="Sigma70_r4"/>
    <property type="match status" value="1"/>
</dbReference>
<dbReference type="SUPFAM" id="SSF100950">
    <property type="entry name" value="NagB/RpiA/CoA transferase-like"/>
    <property type="match status" value="1"/>
</dbReference>
<dbReference type="SUPFAM" id="SSF88659">
    <property type="entry name" value="Sigma3 and sigma4 domains of RNA polymerase sigma factors"/>
    <property type="match status" value="1"/>
</dbReference>
<feature type="domain" description="RNA polymerase sigma-70 region 4" evidence="6">
    <location>
        <begin position="14"/>
        <end position="45"/>
    </location>
</feature>
<accession>A0A1V4SG64</accession>
<gene>
    <name evidence="7" type="primary">deoR</name>
    <name evidence="7" type="ORF">CLHUN_32680</name>
</gene>
<dbReference type="AlphaFoldDB" id="A0A1V4SG64"/>
<dbReference type="Proteomes" id="UP000191554">
    <property type="component" value="Unassembled WGS sequence"/>
</dbReference>
<comment type="similarity">
    <text evidence="1">Belongs to the SorC transcriptional regulatory family.</text>
</comment>
<dbReference type="PANTHER" id="PTHR34294">
    <property type="entry name" value="TRANSCRIPTIONAL REGULATOR-RELATED"/>
    <property type="match status" value="1"/>
</dbReference>
<evidence type="ECO:0000256" key="4">
    <source>
        <dbReference type="ARBA" id="ARBA00023163"/>
    </source>
</evidence>
<keyword evidence="4" id="KW-0804">Transcription</keyword>
<comment type="caution">
    <text evidence="7">The sequence shown here is derived from an EMBL/GenBank/DDBJ whole genome shotgun (WGS) entry which is preliminary data.</text>
</comment>
<dbReference type="InterPro" id="IPR007630">
    <property type="entry name" value="RNA_pol_sigma70_r4"/>
</dbReference>
<dbReference type="STRING" id="48256.CLHUN_32680"/>
<dbReference type="GO" id="GO:0030246">
    <property type="term" value="F:carbohydrate binding"/>
    <property type="evidence" value="ECO:0007669"/>
    <property type="project" value="InterPro"/>
</dbReference>
<name>A0A1V4SG64_RUMHU</name>
<evidence type="ECO:0000313" key="7">
    <source>
        <dbReference type="EMBL" id="OPX42784.1"/>
    </source>
</evidence>
<sequence>MSDKYKLMVDVSKMYYCFGMNQKDIAVELGISRGYVCQLMEQARKSGIIEFKINDLTKEEKEIEAHMRSKFNLRKAIIVPSLSNADPNQLNQEVVEKTCIYLDSIIESEMIIAFSWGWTVFQISSSMVKNKDVKNVVSIPLSGGMTNLQKKIYVSEISTNIAEAYNGTPLFIPLPAVLQNAQIKEAVYSDTNVNSVLNKSKEADIALFTVGGFGEQNVLYRGGYIDEKIMKSLTKKNAVGDICAHFINEYGEICDKELDERTVTINLNDFRKIKNKVCVASGAPKVKALLGALRKEYIDVLITDENTVNEILKII</sequence>
<keyword evidence="2" id="KW-0805">Transcription regulation</keyword>
<keyword evidence="8" id="KW-1185">Reference proteome</keyword>
<evidence type="ECO:0000256" key="2">
    <source>
        <dbReference type="ARBA" id="ARBA00023015"/>
    </source>
</evidence>
<dbReference type="InterPro" id="IPR007324">
    <property type="entry name" value="Sugar-bd_dom_put"/>
</dbReference>
<evidence type="ECO:0000256" key="3">
    <source>
        <dbReference type="ARBA" id="ARBA00023125"/>
    </source>
</evidence>
<feature type="domain" description="Sugar-binding" evidence="5">
    <location>
        <begin position="60"/>
        <end position="313"/>
    </location>
</feature>
<proteinExistence type="inferred from homology"/>
<dbReference type="InterPro" id="IPR051054">
    <property type="entry name" value="SorC_transcr_regulators"/>
</dbReference>